<dbReference type="OrthoDB" id="108890at2"/>
<comment type="caution">
    <text evidence="2">The sequence shown here is derived from an EMBL/GenBank/DDBJ whole genome shotgun (WGS) entry which is preliminary data.</text>
</comment>
<dbReference type="Pfam" id="PF09995">
    <property type="entry name" value="MPAB_Lcp_cat"/>
    <property type="match status" value="1"/>
</dbReference>
<keyword evidence="3" id="KW-1185">Reference proteome</keyword>
<name>A0A021VRR4_9CELL</name>
<evidence type="ECO:0000259" key="1">
    <source>
        <dbReference type="Pfam" id="PF09995"/>
    </source>
</evidence>
<dbReference type="GO" id="GO:0016491">
    <property type="term" value="F:oxidoreductase activity"/>
    <property type="evidence" value="ECO:0007669"/>
    <property type="project" value="InterPro"/>
</dbReference>
<accession>A0A021VRR4</accession>
<reference evidence="2 3" key="1">
    <citation type="submission" date="2014-01" db="EMBL/GenBank/DDBJ databases">
        <title>Actinotalea ferrariae CF5-4.</title>
        <authorList>
            <person name="Chen F."/>
            <person name="Li Y."/>
            <person name="Wang G."/>
        </authorList>
    </citation>
    <scope>NUCLEOTIDE SEQUENCE [LARGE SCALE GENOMIC DNA]</scope>
    <source>
        <strain evidence="2 3">CF5-4</strain>
    </source>
</reference>
<evidence type="ECO:0000313" key="3">
    <source>
        <dbReference type="Proteomes" id="UP000019753"/>
    </source>
</evidence>
<dbReference type="RefSeq" id="WP_052023054.1">
    <property type="nucleotide sequence ID" value="NZ_AXCW01000176.1"/>
</dbReference>
<dbReference type="PANTHER" id="PTHR36151">
    <property type="entry name" value="BLR2777 PROTEIN"/>
    <property type="match status" value="1"/>
</dbReference>
<proteinExistence type="predicted"/>
<dbReference type="AlphaFoldDB" id="A0A021VRR4"/>
<dbReference type="EMBL" id="AXCW01000176">
    <property type="protein sequence ID" value="EYR62750.1"/>
    <property type="molecule type" value="Genomic_DNA"/>
</dbReference>
<dbReference type="InterPro" id="IPR018713">
    <property type="entry name" value="MPAB/Lcp_cat_dom"/>
</dbReference>
<evidence type="ECO:0000313" key="2">
    <source>
        <dbReference type="EMBL" id="EYR62750.1"/>
    </source>
</evidence>
<sequence length="315" mass="33483">MASVPTDRPVHPLARVRAGLAGALLTRVAGPEPAEARAAIHSAPGPRWFDPASPIGRVHGDASMFPGGVRALLLQSLHPRAMAAVAGHSGYKADPWGRLQRTATFLAATTFGPDAGARQAVEIVKAVHRRIKGTTPDGEPYEADDPHLLRWVHVAEVDSFLAAHQAYGRRPLDAAGCDAYVRQAAVVGRELGATDLPLTLAELHEQIEAYRPELRVTPAALEAAHFLLREPPLPKAVLPGYALITSAGVALLPRWAREPLRLSDAPRFERAVVRPVGRFVTGTIRWALDSVPAAEPPGPLVVAPPQGSLPASSDV</sequence>
<dbReference type="PANTHER" id="PTHR36151:SF3">
    <property type="entry name" value="ER-BOUND OXYGENASE MPAB_MPAB'_RUBBER OXYGENASE CATALYTIC DOMAIN-CONTAINING PROTEIN"/>
    <property type="match status" value="1"/>
</dbReference>
<feature type="domain" description="ER-bound oxygenase mpaB/mpaB'/Rubber oxygenase catalytic" evidence="1">
    <location>
        <begin position="57"/>
        <end position="280"/>
    </location>
</feature>
<gene>
    <name evidence="2" type="ORF">N866_05535</name>
</gene>
<dbReference type="Proteomes" id="UP000019753">
    <property type="component" value="Unassembled WGS sequence"/>
</dbReference>
<organism evidence="2 3">
    <name type="scientific">Actinotalea ferrariae CF5-4</name>
    <dbReference type="NCBI Taxonomy" id="948458"/>
    <lineage>
        <taxon>Bacteria</taxon>
        <taxon>Bacillati</taxon>
        <taxon>Actinomycetota</taxon>
        <taxon>Actinomycetes</taxon>
        <taxon>Micrococcales</taxon>
        <taxon>Cellulomonadaceae</taxon>
        <taxon>Actinotalea</taxon>
    </lineage>
</organism>
<protein>
    <recommendedName>
        <fullName evidence="1">ER-bound oxygenase mpaB/mpaB'/Rubber oxygenase catalytic domain-containing protein</fullName>
    </recommendedName>
</protein>